<accession>A0A3P3W4I5</accession>
<comment type="caution">
    <text evidence="2">The sequence shown here is derived from an EMBL/GenBank/DDBJ whole genome shotgun (WGS) entry which is preliminary data.</text>
</comment>
<dbReference type="EMBL" id="RQVQ01000022">
    <property type="protein sequence ID" value="RRJ89860.1"/>
    <property type="molecule type" value="Genomic_DNA"/>
</dbReference>
<organism evidence="2 3">
    <name type="scientific">Paenimyroides tangerinum</name>
    <dbReference type="NCBI Taxonomy" id="2488728"/>
    <lineage>
        <taxon>Bacteria</taxon>
        <taxon>Pseudomonadati</taxon>
        <taxon>Bacteroidota</taxon>
        <taxon>Flavobacteriia</taxon>
        <taxon>Flavobacteriales</taxon>
        <taxon>Flavobacteriaceae</taxon>
        <taxon>Paenimyroides</taxon>
    </lineage>
</organism>
<feature type="chain" id="PRO_5018046227" description="GLPGLI family protein" evidence="1">
    <location>
        <begin position="21"/>
        <end position="158"/>
    </location>
</feature>
<evidence type="ECO:0000256" key="1">
    <source>
        <dbReference type="SAM" id="SignalP"/>
    </source>
</evidence>
<gene>
    <name evidence="2" type="ORF">EG240_10715</name>
</gene>
<keyword evidence="3" id="KW-1185">Reference proteome</keyword>
<proteinExistence type="predicted"/>
<dbReference type="Proteomes" id="UP000275719">
    <property type="component" value="Unassembled WGS sequence"/>
</dbReference>
<sequence length="158" mass="18827">MKTKAYIILFLTSLSHFAFGQGPVCRYRIALEQVDTIKYEYRFFIEDQDFGKIDLEYYIQDFSLLEIPNDSEFVQIGNRNKLVLTKQFSRPCSAIHQNGLRTIIYRKNKKTNEIELMHTEKPVEESYTEIIFKKFKAGKQKAKFNRTHSFFKTHSYEN</sequence>
<evidence type="ECO:0008006" key="4">
    <source>
        <dbReference type="Google" id="ProtNLM"/>
    </source>
</evidence>
<evidence type="ECO:0000313" key="3">
    <source>
        <dbReference type="Proteomes" id="UP000275719"/>
    </source>
</evidence>
<dbReference type="AlphaFoldDB" id="A0A3P3W4I5"/>
<name>A0A3P3W4I5_9FLAO</name>
<reference evidence="2 3" key="1">
    <citation type="submission" date="2018-11" db="EMBL/GenBank/DDBJ databases">
        <title>Flavobacterium sp. nov., YIM 102701-2 draft genome.</title>
        <authorList>
            <person name="Li G."/>
            <person name="Jiang Y."/>
        </authorList>
    </citation>
    <scope>NUCLEOTIDE SEQUENCE [LARGE SCALE GENOMIC DNA]</scope>
    <source>
        <strain evidence="2 3">YIM 102701-2</strain>
    </source>
</reference>
<keyword evidence="1" id="KW-0732">Signal</keyword>
<protein>
    <recommendedName>
        <fullName evidence="4">GLPGLI family protein</fullName>
    </recommendedName>
</protein>
<evidence type="ECO:0000313" key="2">
    <source>
        <dbReference type="EMBL" id="RRJ89860.1"/>
    </source>
</evidence>
<dbReference type="RefSeq" id="WP_125019394.1">
    <property type="nucleotide sequence ID" value="NZ_RQVQ01000022.1"/>
</dbReference>
<dbReference type="OrthoDB" id="9845304at2"/>
<feature type="signal peptide" evidence="1">
    <location>
        <begin position="1"/>
        <end position="20"/>
    </location>
</feature>